<evidence type="ECO:0000256" key="1">
    <source>
        <dbReference type="SAM" id="MobiDB-lite"/>
    </source>
</evidence>
<organism evidence="2 3">
    <name type="scientific">Prunus armeniaca</name>
    <name type="common">Apricot</name>
    <name type="synonym">Armeniaca vulgaris</name>
    <dbReference type="NCBI Taxonomy" id="36596"/>
    <lineage>
        <taxon>Eukaryota</taxon>
        <taxon>Viridiplantae</taxon>
        <taxon>Streptophyta</taxon>
        <taxon>Embryophyta</taxon>
        <taxon>Tracheophyta</taxon>
        <taxon>Spermatophyta</taxon>
        <taxon>Magnoliopsida</taxon>
        <taxon>eudicotyledons</taxon>
        <taxon>Gunneridae</taxon>
        <taxon>Pentapetalae</taxon>
        <taxon>rosids</taxon>
        <taxon>fabids</taxon>
        <taxon>Rosales</taxon>
        <taxon>Rosaceae</taxon>
        <taxon>Amygdaloideae</taxon>
        <taxon>Amygdaleae</taxon>
        <taxon>Prunus</taxon>
    </lineage>
</organism>
<dbReference type="AlphaFoldDB" id="A0A6J5V482"/>
<name>A0A6J5V482_PRUAR</name>
<feature type="compositionally biased region" description="Basic residues" evidence="1">
    <location>
        <begin position="14"/>
        <end position="23"/>
    </location>
</feature>
<reference evidence="2 3" key="1">
    <citation type="submission" date="2020-05" db="EMBL/GenBank/DDBJ databases">
        <authorList>
            <person name="Campoy J."/>
            <person name="Schneeberger K."/>
            <person name="Spophaly S."/>
        </authorList>
    </citation>
    <scope>NUCLEOTIDE SEQUENCE [LARGE SCALE GENOMIC DNA]</scope>
    <source>
        <strain evidence="2">PruArmRojPasFocal</strain>
    </source>
</reference>
<accession>A0A6J5V482</accession>
<gene>
    <name evidence="2" type="ORF">CURHAP_LOCUS38994</name>
</gene>
<feature type="region of interest" description="Disordered" evidence="1">
    <location>
        <begin position="1"/>
        <end position="38"/>
    </location>
</feature>
<protein>
    <submittedName>
        <fullName evidence="2">Uncharacterized protein</fullName>
    </submittedName>
</protein>
<proteinExistence type="predicted"/>
<evidence type="ECO:0000313" key="3">
    <source>
        <dbReference type="Proteomes" id="UP000507222"/>
    </source>
</evidence>
<dbReference type="EMBL" id="CAEKDK010000006">
    <property type="protein sequence ID" value="CAB4283789.1"/>
    <property type="molecule type" value="Genomic_DNA"/>
</dbReference>
<evidence type="ECO:0000313" key="2">
    <source>
        <dbReference type="EMBL" id="CAB4283789.1"/>
    </source>
</evidence>
<dbReference type="Proteomes" id="UP000507222">
    <property type="component" value="Unassembled WGS sequence"/>
</dbReference>
<sequence length="133" mass="14445">MNVGDDDDAVNKPQRLRHQRHPITQKQSSPSKPCGHRHHLRRRVVDLHCELALSSSLAPLSPSLPLKPSLNPLEEKLPENNVDLSLPPIMIFRGHITISFEVGVGLVGLGGGWVTRGGCWGLSVGVGVEDKGK</sequence>